<evidence type="ECO:0000313" key="3">
    <source>
        <dbReference type="Proteomes" id="UP000541810"/>
    </source>
</evidence>
<dbReference type="Proteomes" id="UP000541810">
    <property type="component" value="Unassembled WGS sequence"/>
</dbReference>
<accession>A0A7X0LKN5</accession>
<dbReference type="EC" id="2.4.1.82" evidence="2"/>
<keyword evidence="2" id="KW-0328">Glycosyltransferase</keyword>
<dbReference type="Pfam" id="PF05691">
    <property type="entry name" value="Raffinose_syn"/>
    <property type="match status" value="2"/>
</dbReference>
<sequence>MVTNLTLDDAGFAVLDGSTEALELPSHGRMMALRRNSPYWTEPAMIGQGDEVPEDTILLLWERHDPAAPFGAILPLASGKRRASLAGGDGGLRIVVDGPSDAPAEPVAAIGAGSNPRNLVAELAARASARLGTFKLRSEKPQPAWADRLGWCTWNAFYHEVTAERVFEGLQRLHEQGIHPSLLILDDGWLQHTDQKLTHFEPDPTKFPDGLKPMIDRCKSEFGVEQFGVWHTLQGYWHGVHPDSPLADHYRIVNRPGNTLDIENPGDWLKGTLSTVHPDDIGQFFDDWHGYLADSGVDMVKVDNQGGIMYFGGNETQGGYNRVRLAHAYRNALHASGTKHFNGEVLNCMSMNNTLATAAFQGNATRNSDDYFPARVRYQGKHIHTNAKNGLWTDCFAVADWDMFQSDRTEAHMHAVARAISGGPVYLADKPGEHDGNLARTLADERGHVLRYNAGSGMPTNDRWFDNPEVESVLLKIQNTQRDAKGNVLVGAIALFHCGWEGNDSTPTHEIEAGRAEMPANEAPAITDHWSPQDIEGLEGKRFAAWSPTSQNLIVLHVDSSQEITLKGDEAELFNLTPIQNGFAPLGILDRLSGGAAILDRSHHSCVIGSAGRFGAYVEFAPKRIEVDGKNWQFTYDTKTKLMIVDLNSSQSFSLSIFAS</sequence>
<evidence type="ECO:0000313" key="2">
    <source>
        <dbReference type="EMBL" id="MBB6429138.1"/>
    </source>
</evidence>
<keyword evidence="1" id="KW-0119">Carbohydrate metabolism</keyword>
<proteinExistence type="predicted"/>
<name>A0A7X0LKN5_9BACT</name>
<dbReference type="SUPFAM" id="SSF51445">
    <property type="entry name" value="(Trans)glycosidases"/>
    <property type="match status" value="1"/>
</dbReference>
<dbReference type="PANTHER" id="PTHR31268">
    <property type="match status" value="1"/>
</dbReference>
<reference evidence="2 3" key="1">
    <citation type="submission" date="2020-08" db="EMBL/GenBank/DDBJ databases">
        <title>Genomic Encyclopedia of Type Strains, Phase IV (KMG-IV): sequencing the most valuable type-strain genomes for metagenomic binning, comparative biology and taxonomic classification.</title>
        <authorList>
            <person name="Goeker M."/>
        </authorList>
    </citation>
    <scope>NUCLEOTIDE SEQUENCE [LARGE SCALE GENOMIC DNA]</scope>
    <source>
        <strain evidence="2 3">DSM 103725</strain>
    </source>
</reference>
<dbReference type="InterPro" id="IPR008811">
    <property type="entry name" value="Glycosyl_hydrolases_36"/>
</dbReference>
<dbReference type="Gene3D" id="3.20.20.70">
    <property type="entry name" value="Aldolase class I"/>
    <property type="match status" value="1"/>
</dbReference>
<protein>
    <submittedName>
        <fullName evidence="2">Raffinose synthase</fullName>
        <ecNumber evidence="2">2.4.1.82</ecNumber>
    </submittedName>
</protein>
<dbReference type="InterPro" id="IPR017853">
    <property type="entry name" value="GH"/>
</dbReference>
<dbReference type="EMBL" id="JACHGY010000001">
    <property type="protein sequence ID" value="MBB6429138.1"/>
    <property type="molecule type" value="Genomic_DNA"/>
</dbReference>
<comment type="caution">
    <text evidence="2">The sequence shown here is derived from an EMBL/GenBank/DDBJ whole genome shotgun (WGS) entry which is preliminary data.</text>
</comment>
<dbReference type="GO" id="GO:0047274">
    <property type="term" value="F:galactinol-sucrose galactosyltransferase activity"/>
    <property type="evidence" value="ECO:0007669"/>
    <property type="project" value="UniProtKB-EC"/>
</dbReference>
<gene>
    <name evidence="2" type="ORF">HNQ40_000944</name>
</gene>
<organism evidence="2 3">
    <name type="scientific">Algisphaera agarilytica</name>
    <dbReference type="NCBI Taxonomy" id="1385975"/>
    <lineage>
        <taxon>Bacteria</taxon>
        <taxon>Pseudomonadati</taxon>
        <taxon>Planctomycetota</taxon>
        <taxon>Phycisphaerae</taxon>
        <taxon>Phycisphaerales</taxon>
        <taxon>Phycisphaeraceae</taxon>
        <taxon>Algisphaera</taxon>
    </lineage>
</organism>
<dbReference type="AlphaFoldDB" id="A0A7X0LKN5"/>
<evidence type="ECO:0000256" key="1">
    <source>
        <dbReference type="ARBA" id="ARBA00023277"/>
    </source>
</evidence>
<keyword evidence="3" id="KW-1185">Reference proteome</keyword>
<keyword evidence="2" id="KW-0808">Transferase</keyword>
<dbReference type="PANTHER" id="PTHR31268:SF32">
    <property type="entry name" value="GALACTINOL--SUCROSE GALACTOSYLTRANSFERASE 2-RELATED"/>
    <property type="match status" value="1"/>
</dbReference>
<dbReference type="InterPro" id="IPR013785">
    <property type="entry name" value="Aldolase_TIM"/>
</dbReference>